<evidence type="ECO:0000259" key="1">
    <source>
        <dbReference type="PROSITE" id="PS50943"/>
    </source>
</evidence>
<dbReference type="KEGG" id="hbq:QI031_22420"/>
<dbReference type="AlphaFoldDB" id="A0AAJ6P8B5"/>
<dbReference type="PROSITE" id="PS50943">
    <property type="entry name" value="HTH_CROC1"/>
    <property type="match status" value="1"/>
</dbReference>
<proteinExistence type="predicted"/>
<dbReference type="InterPro" id="IPR001387">
    <property type="entry name" value="Cro/C1-type_HTH"/>
</dbReference>
<dbReference type="EMBL" id="CP124543">
    <property type="protein sequence ID" value="WGV24506.1"/>
    <property type="molecule type" value="Genomic_DNA"/>
</dbReference>
<evidence type="ECO:0000313" key="3">
    <source>
        <dbReference type="Proteomes" id="UP001223520"/>
    </source>
</evidence>
<protein>
    <submittedName>
        <fullName evidence="2">Helix-turn-helix transcriptional regulator</fullName>
    </submittedName>
</protein>
<gene>
    <name evidence="2" type="ORF">QI031_22420</name>
</gene>
<feature type="domain" description="HTH cro/C1-type" evidence="1">
    <location>
        <begin position="179"/>
        <end position="195"/>
    </location>
</feature>
<dbReference type="InterPro" id="IPR010982">
    <property type="entry name" value="Lambda_DNA-bd_dom_sf"/>
</dbReference>
<dbReference type="RefSeq" id="WP_281481827.1">
    <property type="nucleotide sequence ID" value="NZ_CP124543.1"/>
</dbReference>
<accession>A0AAJ6P8B5</accession>
<keyword evidence="3" id="KW-1185">Reference proteome</keyword>
<dbReference type="Gene3D" id="1.10.260.40">
    <property type="entry name" value="lambda repressor-like DNA-binding domains"/>
    <property type="match status" value="1"/>
</dbReference>
<dbReference type="Proteomes" id="UP001223520">
    <property type="component" value="Chromosome"/>
</dbReference>
<evidence type="ECO:0000313" key="2">
    <source>
        <dbReference type="EMBL" id="WGV24506.1"/>
    </source>
</evidence>
<name>A0AAJ6P8B5_9CYAN</name>
<reference evidence="2 3" key="1">
    <citation type="journal article" date="2023" name="Limnol Oceanogr Lett">
        <title>Environmental adaptations by the intertidal Antarctic cyanobacterium Halotia branconii CENA392 as revealed using long-read genome sequencing.</title>
        <authorList>
            <person name="Dextro R.B."/>
            <person name="Delbaje E."/>
            <person name="Freitas P.N.N."/>
            <person name="Geraldes V."/>
            <person name="Pinto E."/>
            <person name="Long P.F."/>
            <person name="Fiore M.F."/>
        </authorList>
    </citation>
    <scope>NUCLEOTIDE SEQUENCE [LARGE SCALE GENOMIC DNA]</scope>
    <source>
        <strain evidence="2 3">CENA392</strain>
    </source>
</reference>
<sequence length="269" mass="30552">MVKLRIRELAQEKVYRLLSLSSGVSEEAIRTYAMQTTEDIQKIATALNCSVNKSGTAKAFQMLKPDKAKETALNLLSKSSKISEVEIEKYANENEDFNITEKIEDLKKIAEVLDVNILELIKPKEKREAVKLKILNLAREKGLSLKDLANQSKIEFPIICFYSSQPLEKVKLQHEPFHTNLEKISKVLDCSIEDLQDTLKVDLPPTVLRVQEFLDATDLTINNLSMLTDTTPEFIDLIANNPIDMRNIPDWGEEKVVCEAICIFLHCNC</sequence>
<dbReference type="GO" id="GO:0003677">
    <property type="term" value="F:DNA binding"/>
    <property type="evidence" value="ECO:0007669"/>
    <property type="project" value="InterPro"/>
</dbReference>
<organism evidence="2 3">
    <name type="scientific">Halotia branconii CENA392</name>
    <dbReference type="NCBI Taxonomy" id="1539056"/>
    <lineage>
        <taxon>Bacteria</taxon>
        <taxon>Bacillati</taxon>
        <taxon>Cyanobacteriota</taxon>
        <taxon>Cyanophyceae</taxon>
        <taxon>Nostocales</taxon>
        <taxon>Nodulariaceae</taxon>
        <taxon>Halotia</taxon>
    </lineage>
</organism>